<dbReference type="AlphaFoldDB" id="A0AAD3UBP3"/>
<evidence type="ECO:0000313" key="1">
    <source>
        <dbReference type="EMBL" id="HAT6343870.1"/>
    </source>
</evidence>
<sequence>MLISDLLRDMRMSFVPVPQACFGTLDPSTSSALSAAIVQATPFLSLLTILGVDDPNAPLFDPIKAKLRTGRKAQGRFLVPATPTKQRHEYQDFDSSVIWTWQELAQLLAGMDQQQTNKLLEGLALAAFGDDILRVGFRGQRAATNTDPLAHPNGEDVAPGWPALAKAADPEGKRVLSRAVVFDTTGGGDYADLDTMVYELVALLPEAYRNDPRLRVLVGCDLLRAHKQAYLKPGAVRDKQQRMKIADLPTLTSQHMRGTYLALTFTENLQVLTVNHSHRLSISDLSDDTAWGVRYNRAQAYGLGEPTAYAAFDAITLATSEE</sequence>
<comment type="caution">
    <text evidence="1">The sequence shown here is derived from an EMBL/GenBank/DDBJ whole genome shotgun (WGS) entry which is preliminary data.</text>
</comment>
<reference evidence="1" key="1">
    <citation type="journal article" date="2018" name="Genome Biol.">
        <title>SKESA: strategic k-mer extension for scrupulous assemblies.</title>
        <authorList>
            <person name="Souvorov A."/>
            <person name="Agarwala R."/>
            <person name="Lipman D.J."/>
        </authorList>
    </citation>
    <scope>NUCLEOTIDE SEQUENCE</scope>
    <source>
        <strain evidence="1">OLC2673_Aeromonas</strain>
    </source>
</reference>
<dbReference type="Pfam" id="PF05125">
    <property type="entry name" value="Phage_cap_P2"/>
    <property type="match status" value="1"/>
</dbReference>
<dbReference type="InterPro" id="IPR006441">
    <property type="entry name" value="Phage_P2_GpN"/>
</dbReference>
<name>A0AAD3UBP3_AERHY</name>
<dbReference type="Proteomes" id="UP000859505">
    <property type="component" value="Unassembled WGS sequence"/>
</dbReference>
<dbReference type="EMBL" id="DACTUL010000009">
    <property type="protein sequence ID" value="HAT6343870.1"/>
    <property type="molecule type" value="Genomic_DNA"/>
</dbReference>
<evidence type="ECO:0000313" key="2">
    <source>
        <dbReference type="Proteomes" id="UP000859505"/>
    </source>
</evidence>
<proteinExistence type="predicted"/>
<organism evidence="1 2">
    <name type="scientific">Aeromonas hydrophila</name>
    <dbReference type="NCBI Taxonomy" id="644"/>
    <lineage>
        <taxon>Bacteria</taxon>
        <taxon>Pseudomonadati</taxon>
        <taxon>Pseudomonadota</taxon>
        <taxon>Gammaproteobacteria</taxon>
        <taxon>Aeromonadales</taxon>
        <taxon>Aeromonadaceae</taxon>
        <taxon>Aeromonas</taxon>
    </lineage>
</organism>
<accession>A0AAD3UBP3</accession>
<gene>
    <name evidence="1" type="ORF">JAJ28_001585</name>
</gene>
<reference evidence="1" key="2">
    <citation type="submission" date="2020-01" db="EMBL/GenBank/DDBJ databases">
        <authorList>
            <consortium name="NCBI Pathogen Detection Project"/>
        </authorList>
    </citation>
    <scope>NUCLEOTIDE SEQUENCE</scope>
    <source>
        <strain evidence="1">OLC2673_Aeromonas</strain>
    </source>
</reference>
<protein>
    <submittedName>
        <fullName evidence="1">Major capsid protein</fullName>
    </submittedName>
</protein>